<dbReference type="InterPro" id="IPR002104">
    <property type="entry name" value="Integrase_catalytic"/>
</dbReference>
<dbReference type="SUPFAM" id="SSF56349">
    <property type="entry name" value="DNA breaking-rejoining enzymes"/>
    <property type="match status" value="1"/>
</dbReference>
<dbReference type="Proteomes" id="UP000592780">
    <property type="component" value="Unassembled WGS sequence"/>
</dbReference>
<evidence type="ECO:0000256" key="1">
    <source>
        <dbReference type="ARBA" id="ARBA00023172"/>
    </source>
</evidence>
<reference evidence="3 4" key="1">
    <citation type="submission" date="2020-08" db="EMBL/GenBank/DDBJ databases">
        <title>Genomic Encyclopedia of Type Strains, Phase IV (KMG-V): Genome sequencing to study the core and pangenomes of soil and plant-associated prokaryotes.</title>
        <authorList>
            <person name="Whitman W."/>
        </authorList>
    </citation>
    <scope>NUCLEOTIDE SEQUENCE [LARGE SCALE GENOMIC DNA]</scope>
    <source>
        <strain evidence="3 4">JPY158</strain>
    </source>
</reference>
<organism evidence="3 4">
    <name type="scientific">Paraburkholderia atlantica</name>
    <dbReference type="NCBI Taxonomy" id="2654982"/>
    <lineage>
        <taxon>Bacteria</taxon>
        <taxon>Pseudomonadati</taxon>
        <taxon>Pseudomonadota</taxon>
        <taxon>Betaproteobacteria</taxon>
        <taxon>Burkholderiales</taxon>
        <taxon>Burkholderiaceae</taxon>
        <taxon>Paraburkholderia</taxon>
    </lineage>
</organism>
<feature type="domain" description="Tyr recombinase" evidence="2">
    <location>
        <begin position="38"/>
        <end position="249"/>
    </location>
</feature>
<evidence type="ECO:0000313" key="3">
    <source>
        <dbReference type="EMBL" id="MBB5423160.1"/>
    </source>
</evidence>
<sequence>MNCIHARIACARINAIVAYLSTALDERRWTAVVFKEAKMPKNLDVPAFAMPGRRIAISDWKVSVSTDNSLALMLAHEMGMSTSITGAWCGSRSRGRRGCVRTSGQASLRTRGLRYRSGRAFVIRLIQRKTQRPVQFELTESTRKAVGAWLEKAGMRSEQYLFPSRLSASPHLSTRQYARMIRRWADAAGLEPTAYGTHSMRRTKATLIYKRTKNLRAVQLLLGHSKIESTIRYRGIEVDDALEISEQTEI</sequence>
<keyword evidence="1" id="KW-0233">DNA recombination</keyword>
<dbReference type="Pfam" id="PF00589">
    <property type="entry name" value="Phage_integrase"/>
    <property type="match status" value="1"/>
</dbReference>
<proteinExistence type="predicted"/>
<name>A0A7W8V535_PARAM</name>
<dbReference type="InterPro" id="IPR011010">
    <property type="entry name" value="DNA_brk_join_enz"/>
</dbReference>
<dbReference type="GO" id="GO:0015074">
    <property type="term" value="P:DNA integration"/>
    <property type="evidence" value="ECO:0007669"/>
    <property type="project" value="InterPro"/>
</dbReference>
<dbReference type="GO" id="GO:0006310">
    <property type="term" value="P:DNA recombination"/>
    <property type="evidence" value="ECO:0007669"/>
    <property type="project" value="UniProtKB-KW"/>
</dbReference>
<evidence type="ECO:0000313" key="4">
    <source>
        <dbReference type="Proteomes" id="UP000592780"/>
    </source>
</evidence>
<dbReference type="Gene3D" id="1.10.443.10">
    <property type="entry name" value="Intergrase catalytic core"/>
    <property type="match status" value="1"/>
</dbReference>
<dbReference type="GO" id="GO:0003677">
    <property type="term" value="F:DNA binding"/>
    <property type="evidence" value="ECO:0007669"/>
    <property type="project" value="InterPro"/>
</dbReference>
<dbReference type="EMBL" id="JACHDD010000002">
    <property type="protein sequence ID" value="MBB5423160.1"/>
    <property type="molecule type" value="Genomic_DNA"/>
</dbReference>
<dbReference type="PROSITE" id="PS51898">
    <property type="entry name" value="TYR_RECOMBINASE"/>
    <property type="match status" value="1"/>
</dbReference>
<accession>A0A7W8V535</accession>
<dbReference type="InterPro" id="IPR013762">
    <property type="entry name" value="Integrase-like_cat_sf"/>
</dbReference>
<dbReference type="RefSeq" id="WP_227717632.1">
    <property type="nucleotide sequence ID" value="NZ_JACHDD010000002.1"/>
</dbReference>
<gene>
    <name evidence="3" type="ORF">HDG40_001302</name>
</gene>
<keyword evidence="4" id="KW-1185">Reference proteome</keyword>
<comment type="caution">
    <text evidence="3">The sequence shown here is derived from an EMBL/GenBank/DDBJ whole genome shotgun (WGS) entry which is preliminary data.</text>
</comment>
<protein>
    <recommendedName>
        <fullName evidence="2">Tyr recombinase domain-containing protein</fullName>
    </recommendedName>
</protein>
<evidence type="ECO:0000259" key="2">
    <source>
        <dbReference type="PROSITE" id="PS51898"/>
    </source>
</evidence>
<dbReference type="AlphaFoldDB" id="A0A7W8V535"/>